<dbReference type="EMBL" id="LNQE01001433">
    <property type="protein sequence ID" value="KUG17587.1"/>
    <property type="molecule type" value="Genomic_DNA"/>
</dbReference>
<dbReference type="PANTHER" id="PTHR43798">
    <property type="entry name" value="MONOACYLGLYCEROL LIPASE"/>
    <property type="match status" value="1"/>
</dbReference>
<dbReference type="Pfam" id="PF00561">
    <property type="entry name" value="Abhydrolase_1"/>
    <property type="match status" value="1"/>
</dbReference>
<accession>A0A0W8FB38</accession>
<dbReference type="InterPro" id="IPR029058">
    <property type="entry name" value="AB_hydrolase_fold"/>
</dbReference>
<dbReference type="GO" id="GO:0016020">
    <property type="term" value="C:membrane"/>
    <property type="evidence" value="ECO:0007669"/>
    <property type="project" value="TreeGrafter"/>
</dbReference>
<protein>
    <submittedName>
        <fullName evidence="3">Menaquinone biosynthesis related protein, putative dhna-coa</fullName>
    </submittedName>
</protein>
<proteinExistence type="predicted"/>
<organism evidence="3">
    <name type="scientific">hydrocarbon metagenome</name>
    <dbReference type="NCBI Taxonomy" id="938273"/>
    <lineage>
        <taxon>unclassified sequences</taxon>
        <taxon>metagenomes</taxon>
        <taxon>ecological metagenomes</taxon>
    </lineage>
</organism>
<dbReference type="AlphaFoldDB" id="A0A0W8FB38"/>
<evidence type="ECO:0000313" key="3">
    <source>
        <dbReference type="EMBL" id="KUG17587.1"/>
    </source>
</evidence>
<dbReference type="InterPro" id="IPR000073">
    <property type="entry name" value="AB_hydrolase_1"/>
</dbReference>
<dbReference type="PRINTS" id="PR00111">
    <property type="entry name" value="ABHYDROLASE"/>
</dbReference>
<keyword evidence="1" id="KW-0378">Hydrolase</keyword>
<dbReference type="GO" id="GO:0016787">
    <property type="term" value="F:hydrolase activity"/>
    <property type="evidence" value="ECO:0007669"/>
    <property type="project" value="UniProtKB-KW"/>
</dbReference>
<reference evidence="3" key="1">
    <citation type="journal article" date="2015" name="Proc. Natl. Acad. Sci. U.S.A.">
        <title>Networks of energetic and metabolic interactions define dynamics in microbial communities.</title>
        <authorList>
            <person name="Embree M."/>
            <person name="Liu J.K."/>
            <person name="Al-Bassam M.M."/>
            <person name="Zengler K."/>
        </authorList>
    </citation>
    <scope>NUCLEOTIDE SEQUENCE</scope>
</reference>
<name>A0A0W8FB38_9ZZZZ</name>
<dbReference type="PANTHER" id="PTHR43798:SF31">
    <property type="entry name" value="AB HYDROLASE SUPERFAMILY PROTEIN YCLE"/>
    <property type="match status" value="1"/>
</dbReference>
<comment type="caution">
    <text evidence="3">The sequence shown here is derived from an EMBL/GenBank/DDBJ whole genome shotgun (WGS) entry which is preliminary data.</text>
</comment>
<dbReference type="Gene3D" id="3.40.50.1820">
    <property type="entry name" value="alpha/beta hydrolase"/>
    <property type="match status" value="1"/>
</dbReference>
<dbReference type="SUPFAM" id="SSF53474">
    <property type="entry name" value="alpha/beta-Hydrolases"/>
    <property type="match status" value="1"/>
</dbReference>
<evidence type="ECO:0000256" key="1">
    <source>
        <dbReference type="ARBA" id="ARBA00022801"/>
    </source>
</evidence>
<gene>
    <name evidence="3" type="ORF">ASZ90_012759</name>
</gene>
<feature type="domain" description="AB hydrolase-1" evidence="2">
    <location>
        <begin position="23"/>
        <end position="239"/>
    </location>
</feature>
<sequence>MALYPEAMDARINIDDGGRGGLPVVFVHSLAGNASQWSMQLDHLRKERRAAAFDLRGHGLSDLPSDGDYWVETLAEDIGIVARSLDLERFVLVGHSLGGSASIAYAGENPHRVKGLLLVDPSGDGRMLPNEIIEPFLAALQSDDYLRTIRDYWQTLLVGSSQVVAERVMNDLYATPKDVVAGAFRDSLLFDPVSMLQRYSGPKLSVISHLNDAPYSLHNLVSDLPFIKISGTGHWLQMDQPDEFNWILDQFLHYSVEGGGKWPEDGGR</sequence>
<evidence type="ECO:0000259" key="2">
    <source>
        <dbReference type="Pfam" id="PF00561"/>
    </source>
</evidence>
<dbReference type="InterPro" id="IPR050266">
    <property type="entry name" value="AB_hydrolase_sf"/>
</dbReference>